<evidence type="ECO:0000313" key="2">
    <source>
        <dbReference type="Proteomes" id="UP000425960"/>
    </source>
</evidence>
<name>A0A5K7ZTD5_9BACT</name>
<evidence type="ECO:0000313" key="1">
    <source>
        <dbReference type="EMBL" id="BBO83477.1"/>
    </source>
</evidence>
<reference evidence="1 2" key="1">
    <citation type="submission" date="2019-11" db="EMBL/GenBank/DDBJ databases">
        <title>Comparative genomics of hydrocarbon-degrading Desulfosarcina strains.</title>
        <authorList>
            <person name="Watanabe M."/>
            <person name="Kojima H."/>
            <person name="Fukui M."/>
        </authorList>
    </citation>
    <scope>NUCLEOTIDE SEQUENCE [LARGE SCALE GENOMIC DNA]</scope>
    <source>
        <strain evidence="1 2">28bB2T</strain>
    </source>
</reference>
<accession>A0A5K7ZTD5</accession>
<dbReference type="RefSeq" id="WP_155323669.1">
    <property type="nucleotide sequence ID" value="NZ_AP021876.1"/>
</dbReference>
<dbReference type="EMBL" id="AP021876">
    <property type="protein sequence ID" value="BBO83477.1"/>
    <property type="molecule type" value="Genomic_DNA"/>
</dbReference>
<dbReference type="Proteomes" id="UP000425960">
    <property type="component" value="Chromosome"/>
</dbReference>
<dbReference type="AlphaFoldDB" id="A0A5K7ZTD5"/>
<organism evidence="1 2">
    <name type="scientific">Desulfosarcina ovata subsp. sediminis</name>
    <dbReference type="NCBI Taxonomy" id="885957"/>
    <lineage>
        <taxon>Bacteria</taxon>
        <taxon>Pseudomonadati</taxon>
        <taxon>Thermodesulfobacteriota</taxon>
        <taxon>Desulfobacteria</taxon>
        <taxon>Desulfobacterales</taxon>
        <taxon>Desulfosarcinaceae</taxon>
        <taxon>Desulfosarcina</taxon>
    </lineage>
</organism>
<protein>
    <submittedName>
        <fullName evidence="1">Uncharacterized protein</fullName>
    </submittedName>
</protein>
<gene>
    <name evidence="1" type="ORF">DSCO28_40430</name>
</gene>
<dbReference type="KEGG" id="dov:DSCO28_40430"/>
<proteinExistence type="predicted"/>
<sequence>MAITETKKTIVVLGSFNPAIFQPAWIEHNSLLPEEEMNGFYNEKIVKKIPELGLEIGTGQQFQVNNDQAVATFKSFSLQVNRERFIAIITSDSNLTIKFIRKIFRMLAETPVTAIGFNFHTSIAYEENYNTLIDSLFDKKAPLLRTFGEDIELGFSVKSNFNGSIVTTKVNRFVKKDTDEVYIHSNFHRDLPGGVTHLNDLDLKTSYDNSEDYFLNSLIKGLGKIKKED</sequence>